<proteinExistence type="predicted"/>
<accession>A0A9W9IL22</accession>
<keyword evidence="2" id="KW-1185">Reference proteome</keyword>
<evidence type="ECO:0000313" key="2">
    <source>
        <dbReference type="Proteomes" id="UP001146351"/>
    </source>
</evidence>
<organism evidence="1 2">
    <name type="scientific">Penicillium capsulatum</name>
    <dbReference type="NCBI Taxonomy" id="69766"/>
    <lineage>
        <taxon>Eukaryota</taxon>
        <taxon>Fungi</taxon>
        <taxon>Dikarya</taxon>
        <taxon>Ascomycota</taxon>
        <taxon>Pezizomycotina</taxon>
        <taxon>Eurotiomycetes</taxon>
        <taxon>Eurotiomycetidae</taxon>
        <taxon>Eurotiales</taxon>
        <taxon>Aspergillaceae</taxon>
        <taxon>Penicillium</taxon>
    </lineage>
</organism>
<dbReference type="EMBL" id="JAPQKO010000002">
    <property type="protein sequence ID" value="KAJ5180093.1"/>
    <property type="molecule type" value="Genomic_DNA"/>
</dbReference>
<protein>
    <submittedName>
        <fullName evidence="1">Uncharacterized protein</fullName>
    </submittedName>
</protein>
<reference evidence="1" key="1">
    <citation type="submission" date="2022-11" db="EMBL/GenBank/DDBJ databases">
        <authorList>
            <person name="Petersen C."/>
        </authorList>
    </citation>
    <scope>NUCLEOTIDE SEQUENCE</scope>
    <source>
        <strain evidence="1">IBT 21917</strain>
    </source>
</reference>
<gene>
    <name evidence="1" type="ORF">N7492_003303</name>
</gene>
<comment type="caution">
    <text evidence="1">The sequence shown here is derived from an EMBL/GenBank/DDBJ whole genome shotgun (WGS) entry which is preliminary data.</text>
</comment>
<dbReference type="Proteomes" id="UP001146351">
    <property type="component" value="Unassembled WGS sequence"/>
</dbReference>
<reference evidence="1" key="2">
    <citation type="journal article" date="2023" name="IMA Fungus">
        <title>Comparative genomic study of the Penicillium genus elucidates a diverse pangenome and 15 lateral gene transfer events.</title>
        <authorList>
            <person name="Petersen C."/>
            <person name="Sorensen T."/>
            <person name="Nielsen M.R."/>
            <person name="Sondergaard T.E."/>
            <person name="Sorensen J.L."/>
            <person name="Fitzpatrick D.A."/>
            <person name="Frisvad J.C."/>
            <person name="Nielsen K.L."/>
        </authorList>
    </citation>
    <scope>NUCLEOTIDE SEQUENCE</scope>
    <source>
        <strain evidence="1">IBT 21917</strain>
    </source>
</reference>
<name>A0A9W9IL22_9EURO</name>
<dbReference type="AlphaFoldDB" id="A0A9W9IL22"/>
<sequence length="59" mass="6355">MIHCNTKAYPNPHDILQAGHVTAISGEPVFTKKFPSSLPIAAAAFTTHPELLLITSGWI</sequence>
<evidence type="ECO:0000313" key="1">
    <source>
        <dbReference type="EMBL" id="KAJ5180093.1"/>
    </source>
</evidence>